<keyword evidence="1" id="KW-1015">Disulfide bond</keyword>
<sequence>MSNNTDCWICGAIAFSEESSYPYVGVPWTVEDLKAYNNTGFGWYREAGKPRSMDRIHIVNRPQEGAVCISSHDSGIHVLKLGQSNCTAAWLKGYGNDQNWAMTADDSSPVITIVRMTPHGPIRRMTFPFLSNLLDTCFNKAPGNSYNVLPRGVYFLCGNWAYRWLPPSWEGECYLGSIVPAIRRRENLPEGLIRNKRWSSFIGTHEGNSGVFFPSWGVYWSLNRIEVLKNLMDEALNATVDSIMKLSQEQVQIRAVALQNRQALDYVLAAKGGVCALIGTECCVYIVNNSGTITHDLARINKVREMLRNPPDDGPFGWLGNLGIKLMQWAVVLIIICISLYVCVMCIMCLGKKVLRKARPLREVEMYEL</sequence>
<name>A0A8C5Q723_9ANUR</name>
<protein>
    <submittedName>
        <fullName evidence="3">Uncharacterized protein</fullName>
    </submittedName>
</protein>
<evidence type="ECO:0000313" key="3">
    <source>
        <dbReference type="Ensembl" id="ENSLLEP00000033176.1"/>
    </source>
</evidence>
<dbReference type="GeneTree" id="ENSGT01010000228651"/>
<dbReference type="Proteomes" id="UP000694569">
    <property type="component" value="Unplaced"/>
</dbReference>
<evidence type="ECO:0000313" key="4">
    <source>
        <dbReference type="Proteomes" id="UP000694569"/>
    </source>
</evidence>
<evidence type="ECO:0000256" key="2">
    <source>
        <dbReference type="SAM" id="Phobius"/>
    </source>
</evidence>
<keyword evidence="2" id="KW-0812">Transmembrane</keyword>
<evidence type="ECO:0000256" key="1">
    <source>
        <dbReference type="ARBA" id="ARBA00023157"/>
    </source>
</evidence>
<reference evidence="3" key="1">
    <citation type="submission" date="2025-08" db="UniProtKB">
        <authorList>
            <consortium name="Ensembl"/>
        </authorList>
    </citation>
    <scope>IDENTIFICATION</scope>
</reference>
<dbReference type="PANTHER" id="PTHR10424:SF73">
    <property type="entry name" value="ENDOGENOUS RETROVIRUS GROUP FC1 ENV POLYPROTEIN-RELATED"/>
    <property type="match status" value="1"/>
</dbReference>
<dbReference type="SUPFAM" id="SSF58069">
    <property type="entry name" value="Virus ectodomain"/>
    <property type="match status" value="1"/>
</dbReference>
<reference evidence="3" key="2">
    <citation type="submission" date="2025-09" db="UniProtKB">
        <authorList>
            <consortium name="Ensembl"/>
        </authorList>
    </citation>
    <scope>IDENTIFICATION</scope>
</reference>
<dbReference type="AlphaFoldDB" id="A0A8C5Q723"/>
<dbReference type="Gene3D" id="1.10.287.210">
    <property type="match status" value="1"/>
</dbReference>
<dbReference type="Pfam" id="PF00429">
    <property type="entry name" value="TLV_coat"/>
    <property type="match status" value="1"/>
</dbReference>
<proteinExistence type="predicted"/>
<dbReference type="OrthoDB" id="8949317at2759"/>
<organism evidence="3 4">
    <name type="scientific">Leptobrachium leishanense</name>
    <name type="common">Leishan spiny toad</name>
    <dbReference type="NCBI Taxonomy" id="445787"/>
    <lineage>
        <taxon>Eukaryota</taxon>
        <taxon>Metazoa</taxon>
        <taxon>Chordata</taxon>
        <taxon>Craniata</taxon>
        <taxon>Vertebrata</taxon>
        <taxon>Euteleostomi</taxon>
        <taxon>Amphibia</taxon>
        <taxon>Batrachia</taxon>
        <taxon>Anura</taxon>
        <taxon>Pelobatoidea</taxon>
        <taxon>Megophryidae</taxon>
        <taxon>Leptobrachium</taxon>
    </lineage>
</organism>
<feature type="transmembrane region" description="Helical" evidence="2">
    <location>
        <begin position="329"/>
        <end position="350"/>
    </location>
</feature>
<accession>A0A8C5Q723</accession>
<dbReference type="PANTHER" id="PTHR10424">
    <property type="entry name" value="VIRAL ENVELOPE PROTEIN"/>
    <property type="match status" value="1"/>
</dbReference>
<keyword evidence="2" id="KW-0472">Membrane</keyword>
<dbReference type="Ensembl" id="ENSLLET00000034447.1">
    <property type="protein sequence ID" value="ENSLLEP00000033176.1"/>
    <property type="gene ID" value="ENSLLEG00000021011.1"/>
</dbReference>
<keyword evidence="4" id="KW-1185">Reference proteome</keyword>
<keyword evidence="2" id="KW-1133">Transmembrane helix</keyword>
<dbReference type="InterPro" id="IPR018154">
    <property type="entry name" value="TLV/ENV_coat_polyprotein"/>
</dbReference>